<dbReference type="Gene3D" id="3.40.50.20">
    <property type="match status" value="1"/>
</dbReference>
<keyword evidence="8 14" id="KW-0658">Purine biosynthesis</keyword>
<accession>A0A0G0AK05</accession>
<comment type="cofactor">
    <cofactor evidence="1">
        <name>Mn(2+)</name>
        <dbReference type="ChEBI" id="CHEBI:29035"/>
    </cofactor>
</comment>
<dbReference type="InterPro" id="IPR020560">
    <property type="entry name" value="PRibGlycinamide_synth_C-dom"/>
</dbReference>
<feature type="domain" description="ATP-grasp" evidence="16">
    <location>
        <begin position="107"/>
        <end position="313"/>
    </location>
</feature>
<dbReference type="InterPro" id="IPR000115">
    <property type="entry name" value="PRibGlycinamide_synth"/>
</dbReference>
<dbReference type="InterPro" id="IPR020559">
    <property type="entry name" value="PRibGlycinamide_synth_CS"/>
</dbReference>
<dbReference type="PATRIC" id="fig|1618476.3.peg.223"/>
<evidence type="ECO:0000256" key="2">
    <source>
        <dbReference type="ARBA" id="ARBA00001946"/>
    </source>
</evidence>
<evidence type="ECO:0000259" key="16">
    <source>
        <dbReference type="PROSITE" id="PS50975"/>
    </source>
</evidence>
<name>A0A0G0AK05_9BACT</name>
<dbReference type="Gene3D" id="3.30.470.20">
    <property type="entry name" value="ATP-grasp fold, B domain"/>
    <property type="match status" value="1"/>
</dbReference>
<comment type="pathway">
    <text evidence="3 14">Purine metabolism; IMP biosynthesis via de novo pathway; N(1)-(5-phospho-D-ribosyl)glycinamide from 5-phospho-alpha-D-ribose 1-diphosphate: step 2/2.</text>
</comment>
<comment type="caution">
    <text evidence="17">The sequence shown here is derived from an EMBL/GenBank/DDBJ whole genome shotgun (WGS) entry which is preliminary data.</text>
</comment>
<keyword evidence="9 15" id="KW-0067">ATP-binding</keyword>
<dbReference type="InterPro" id="IPR020562">
    <property type="entry name" value="PRibGlycinamide_synth_N"/>
</dbReference>
<evidence type="ECO:0000256" key="10">
    <source>
        <dbReference type="ARBA" id="ARBA00023211"/>
    </source>
</evidence>
<organism evidence="17 18">
    <name type="scientific">Candidatus Roizmanbacteria bacterium GW2011_GWA2_33_33</name>
    <dbReference type="NCBI Taxonomy" id="1618476"/>
    <lineage>
        <taxon>Bacteria</taxon>
        <taxon>Candidatus Roizmaniibacteriota</taxon>
    </lineage>
</organism>
<dbReference type="InterPro" id="IPR011054">
    <property type="entry name" value="Rudment_hybrid_motif"/>
</dbReference>
<evidence type="ECO:0000256" key="13">
    <source>
        <dbReference type="ARBA" id="ARBA00042864"/>
    </source>
</evidence>
<protein>
    <recommendedName>
        <fullName evidence="4 14">Phosphoribosylamine--glycine ligase</fullName>
        <ecNumber evidence="4 14">6.3.4.13</ecNumber>
    </recommendedName>
    <alternativeName>
        <fullName evidence="14">GARS</fullName>
    </alternativeName>
    <alternativeName>
        <fullName evidence="12 14">Glycinamide ribonucleotide synthetase</fullName>
    </alternativeName>
    <alternativeName>
        <fullName evidence="13 14">Phosphoribosylglycinamide synthetase</fullName>
    </alternativeName>
</protein>
<dbReference type="FunFam" id="3.90.600.10:FF:000001">
    <property type="entry name" value="Trifunctional purine biosynthetic protein adenosine-3"/>
    <property type="match status" value="1"/>
</dbReference>
<evidence type="ECO:0000256" key="9">
    <source>
        <dbReference type="ARBA" id="ARBA00022840"/>
    </source>
</evidence>
<keyword evidence="5 14" id="KW-0436">Ligase</keyword>
<comment type="similarity">
    <text evidence="11 14">Belongs to the GARS family.</text>
</comment>
<dbReference type="InterPro" id="IPR013815">
    <property type="entry name" value="ATP_grasp_subdomain_1"/>
</dbReference>
<dbReference type="NCBIfam" id="TIGR00877">
    <property type="entry name" value="purD"/>
    <property type="match status" value="1"/>
</dbReference>
<dbReference type="SUPFAM" id="SSF52440">
    <property type="entry name" value="PreATP-grasp domain"/>
    <property type="match status" value="1"/>
</dbReference>
<dbReference type="GO" id="GO:0005524">
    <property type="term" value="F:ATP binding"/>
    <property type="evidence" value="ECO:0007669"/>
    <property type="project" value="UniProtKB-UniRule"/>
</dbReference>
<keyword evidence="10" id="KW-0464">Manganese</keyword>
<evidence type="ECO:0000256" key="8">
    <source>
        <dbReference type="ARBA" id="ARBA00022755"/>
    </source>
</evidence>
<evidence type="ECO:0000256" key="4">
    <source>
        <dbReference type="ARBA" id="ARBA00013255"/>
    </source>
</evidence>
<dbReference type="FunFam" id="3.40.50.20:FF:000006">
    <property type="entry name" value="Phosphoribosylamine--glycine ligase, chloroplastic"/>
    <property type="match status" value="1"/>
</dbReference>
<gene>
    <name evidence="14" type="primary">purD</name>
    <name evidence="17" type="ORF">UR42_C0014G0006</name>
</gene>
<dbReference type="Gene3D" id="3.30.1490.20">
    <property type="entry name" value="ATP-grasp fold, A domain"/>
    <property type="match status" value="1"/>
</dbReference>
<dbReference type="Pfam" id="PF02844">
    <property type="entry name" value="GARS_N"/>
    <property type="match status" value="1"/>
</dbReference>
<evidence type="ECO:0000256" key="6">
    <source>
        <dbReference type="ARBA" id="ARBA00022723"/>
    </source>
</evidence>
<evidence type="ECO:0000256" key="14">
    <source>
        <dbReference type="HAMAP-Rule" id="MF_00138"/>
    </source>
</evidence>
<evidence type="ECO:0000256" key="15">
    <source>
        <dbReference type="PROSITE-ProRule" id="PRU00409"/>
    </source>
</evidence>
<dbReference type="SUPFAM" id="SSF56059">
    <property type="entry name" value="Glutathione synthetase ATP-binding domain-like"/>
    <property type="match status" value="1"/>
</dbReference>
<dbReference type="GO" id="GO:0004637">
    <property type="term" value="F:phosphoribosylamine-glycine ligase activity"/>
    <property type="evidence" value="ECO:0007669"/>
    <property type="project" value="UniProtKB-UniRule"/>
</dbReference>
<dbReference type="InterPro" id="IPR020561">
    <property type="entry name" value="PRibGlycinamid_synth_ATP-grasp"/>
</dbReference>
<comment type="catalytic activity">
    <reaction evidence="14">
        <text>5-phospho-beta-D-ribosylamine + glycine + ATP = N(1)-(5-phospho-beta-D-ribosyl)glycinamide + ADP + phosphate + H(+)</text>
        <dbReference type="Rhea" id="RHEA:17453"/>
        <dbReference type="ChEBI" id="CHEBI:15378"/>
        <dbReference type="ChEBI" id="CHEBI:30616"/>
        <dbReference type="ChEBI" id="CHEBI:43474"/>
        <dbReference type="ChEBI" id="CHEBI:57305"/>
        <dbReference type="ChEBI" id="CHEBI:58681"/>
        <dbReference type="ChEBI" id="CHEBI:143788"/>
        <dbReference type="ChEBI" id="CHEBI:456216"/>
        <dbReference type="EC" id="6.3.4.13"/>
    </reaction>
</comment>
<dbReference type="EC" id="6.3.4.13" evidence="4 14"/>
<dbReference type="Pfam" id="PF02843">
    <property type="entry name" value="GARS_C"/>
    <property type="match status" value="1"/>
</dbReference>
<dbReference type="HAMAP" id="MF_00138">
    <property type="entry name" value="GARS"/>
    <property type="match status" value="1"/>
</dbReference>
<evidence type="ECO:0000256" key="12">
    <source>
        <dbReference type="ARBA" id="ARBA00042242"/>
    </source>
</evidence>
<dbReference type="Gene3D" id="3.90.600.10">
    <property type="entry name" value="Phosphoribosylglycinamide synthetase, C-terminal domain"/>
    <property type="match status" value="1"/>
</dbReference>
<dbReference type="Proteomes" id="UP000034045">
    <property type="component" value="Unassembled WGS sequence"/>
</dbReference>
<evidence type="ECO:0000256" key="3">
    <source>
        <dbReference type="ARBA" id="ARBA00005174"/>
    </source>
</evidence>
<dbReference type="GO" id="GO:0006189">
    <property type="term" value="P:'de novo' IMP biosynthetic process"/>
    <property type="evidence" value="ECO:0007669"/>
    <property type="project" value="UniProtKB-UniRule"/>
</dbReference>
<reference evidence="17 18" key="1">
    <citation type="journal article" date="2015" name="Nature">
        <title>rRNA introns, odd ribosomes, and small enigmatic genomes across a large radiation of phyla.</title>
        <authorList>
            <person name="Brown C.T."/>
            <person name="Hug L.A."/>
            <person name="Thomas B.C."/>
            <person name="Sharon I."/>
            <person name="Castelle C.J."/>
            <person name="Singh A."/>
            <person name="Wilkins M.J."/>
            <person name="Williams K.H."/>
            <person name="Banfield J.F."/>
        </authorList>
    </citation>
    <scope>NUCLEOTIDE SEQUENCE [LARGE SCALE GENOMIC DNA]</scope>
</reference>
<dbReference type="InterPro" id="IPR037123">
    <property type="entry name" value="PRibGlycinamide_synth_C_sf"/>
</dbReference>
<dbReference type="SUPFAM" id="SSF51246">
    <property type="entry name" value="Rudiment single hybrid motif"/>
    <property type="match status" value="1"/>
</dbReference>
<dbReference type="UniPathway" id="UPA00074">
    <property type="reaction ID" value="UER00125"/>
</dbReference>
<evidence type="ECO:0000313" key="18">
    <source>
        <dbReference type="Proteomes" id="UP000034045"/>
    </source>
</evidence>
<evidence type="ECO:0000256" key="7">
    <source>
        <dbReference type="ARBA" id="ARBA00022741"/>
    </source>
</evidence>
<dbReference type="InterPro" id="IPR011761">
    <property type="entry name" value="ATP-grasp"/>
</dbReference>
<dbReference type="PANTHER" id="PTHR43472:SF1">
    <property type="entry name" value="PHOSPHORIBOSYLAMINE--GLYCINE LIGASE, CHLOROPLASTIC"/>
    <property type="match status" value="1"/>
</dbReference>
<keyword evidence="6" id="KW-0479">Metal-binding</keyword>
<dbReference type="Pfam" id="PF01071">
    <property type="entry name" value="GARS_A"/>
    <property type="match status" value="1"/>
</dbReference>
<dbReference type="PANTHER" id="PTHR43472">
    <property type="entry name" value="PHOSPHORIBOSYLAMINE--GLYCINE LIGASE"/>
    <property type="match status" value="1"/>
</dbReference>
<dbReference type="GO" id="GO:0009113">
    <property type="term" value="P:purine nucleobase biosynthetic process"/>
    <property type="evidence" value="ECO:0007669"/>
    <property type="project" value="InterPro"/>
</dbReference>
<dbReference type="GO" id="GO:0046872">
    <property type="term" value="F:metal ion binding"/>
    <property type="evidence" value="ECO:0007669"/>
    <property type="project" value="UniProtKB-KW"/>
</dbReference>
<sequence length="429" mass="47800">MKILIIGSGGREHALGWKIKQSPLVTKIYFAPGNPGTKKIGDNISIEVTDINKLLKFAKDKKIDLTVVGPETSLVLGITDAFRKEKLKIFGPSKKAAQIEGSKTFAKELMKKYKIPTADYFTFDNSNEAKNYLQHAKYPLVIKADGLCLGKGVAVCKNRKKAEKFLSELMIDKTFGESAKKIIIEECLYGQEISFMVITDGRDFLSFLPSQDHKRLLTNNQGTNTGGMGAYTPVPFLDKKLIIQIEKEIVAPTIKAMAKEGCLYQGILYPGLILTREGPKVLEYNCRFGDPETQPLMMQLESDLVEIFLTQQKNQLKKKELVFKKGFSVGVVLASAGYPGEYKKGDQIIGLDKINDKDIQIFHAGTKEVDKKIITNGGRVLSVTATGSTLEETIKKAYQFIGKKNIHFKGMQYRKDIGKNGLIFGDKYD</sequence>
<dbReference type="EMBL" id="LBPD01000014">
    <property type="protein sequence ID" value="KKP51496.1"/>
    <property type="molecule type" value="Genomic_DNA"/>
</dbReference>
<dbReference type="AlphaFoldDB" id="A0A0G0AK05"/>
<dbReference type="SMART" id="SM01209">
    <property type="entry name" value="GARS_A"/>
    <property type="match status" value="1"/>
</dbReference>
<dbReference type="InterPro" id="IPR016185">
    <property type="entry name" value="PreATP-grasp_dom_sf"/>
</dbReference>
<evidence type="ECO:0000256" key="1">
    <source>
        <dbReference type="ARBA" id="ARBA00001936"/>
    </source>
</evidence>
<dbReference type="PROSITE" id="PS50975">
    <property type="entry name" value="ATP_GRASP"/>
    <property type="match status" value="1"/>
</dbReference>
<dbReference type="SMART" id="SM01210">
    <property type="entry name" value="GARS_C"/>
    <property type="match status" value="1"/>
</dbReference>
<comment type="cofactor">
    <cofactor evidence="2">
        <name>Mg(2+)</name>
        <dbReference type="ChEBI" id="CHEBI:18420"/>
    </cofactor>
</comment>
<evidence type="ECO:0000256" key="5">
    <source>
        <dbReference type="ARBA" id="ARBA00022598"/>
    </source>
</evidence>
<proteinExistence type="inferred from homology"/>
<keyword evidence="7 15" id="KW-0547">Nucleotide-binding</keyword>
<dbReference type="PROSITE" id="PS00184">
    <property type="entry name" value="GARS"/>
    <property type="match status" value="1"/>
</dbReference>
<evidence type="ECO:0000313" key="17">
    <source>
        <dbReference type="EMBL" id="KKP51496.1"/>
    </source>
</evidence>
<evidence type="ECO:0000256" key="11">
    <source>
        <dbReference type="ARBA" id="ARBA00038345"/>
    </source>
</evidence>